<evidence type="ECO:0000313" key="3">
    <source>
        <dbReference type="Proteomes" id="UP000198618"/>
    </source>
</evidence>
<dbReference type="RefSeq" id="WP_090865648.1">
    <property type="nucleotide sequence ID" value="NZ_FOHE01000001.1"/>
</dbReference>
<dbReference type="InterPro" id="IPR003615">
    <property type="entry name" value="HNH_nuc"/>
</dbReference>
<dbReference type="AlphaFoldDB" id="A0A1H9Y185"/>
<reference evidence="2 3" key="1">
    <citation type="submission" date="2016-10" db="EMBL/GenBank/DDBJ databases">
        <authorList>
            <person name="de Groot N.N."/>
        </authorList>
    </citation>
    <scope>NUCLEOTIDE SEQUENCE [LARGE SCALE GENOMIC DNA]</scope>
    <source>
        <strain evidence="2 3">IBRC-M 10780</strain>
    </source>
</reference>
<sequence length="328" mass="38142">MSHKLKVGELNEAYLTEEEIWRIFTVVLSSKSVKSSTYKFALIKALIENLYQVNDRFELTYDQLAYSFTKVYWNLIVKHNLVKQNRGKNARVVTVIKDAQQKHQIPSDFSFDKLNGQLQIKLVSEIKTTMKQNVFGALYGDTGGKFYAFEHKSEYFKLNPAVHNFMLKYQRLVVNLTNYHMAVMIESLNEVPSINYLLGKVESIAKRSSLRPFEKILLNHFEHTCFYCGKPLSSAKGKTHVDHFIPWSFVQSDQLWNLVLSCQVCNNSKSDKLPKKYYLENIISRNHVLVLNEKDEKVSSLMTNYTDKKISLLYDYSIKNGFDVVWGQ</sequence>
<protein>
    <submittedName>
        <fullName evidence="2">HNH endonuclease</fullName>
    </submittedName>
</protein>
<dbReference type="Proteomes" id="UP000198618">
    <property type="component" value="Unassembled WGS sequence"/>
</dbReference>
<dbReference type="Gene3D" id="1.10.30.50">
    <property type="match status" value="1"/>
</dbReference>
<feature type="domain" description="HNH nuclease" evidence="1">
    <location>
        <begin position="213"/>
        <end position="267"/>
    </location>
</feature>
<dbReference type="STRING" id="930131.SAMN05216389_10174"/>
<dbReference type="EMBL" id="FOHE01000001">
    <property type="protein sequence ID" value="SES62002.1"/>
    <property type="molecule type" value="Genomic_DNA"/>
</dbReference>
<evidence type="ECO:0000313" key="2">
    <source>
        <dbReference type="EMBL" id="SES62002.1"/>
    </source>
</evidence>
<dbReference type="SMART" id="SM00507">
    <property type="entry name" value="HNHc"/>
    <property type="match status" value="1"/>
</dbReference>
<dbReference type="Pfam" id="PF13395">
    <property type="entry name" value="HNH_4"/>
    <property type="match status" value="1"/>
</dbReference>
<dbReference type="GO" id="GO:0004519">
    <property type="term" value="F:endonuclease activity"/>
    <property type="evidence" value="ECO:0007669"/>
    <property type="project" value="UniProtKB-KW"/>
</dbReference>
<dbReference type="CDD" id="cd00085">
    <property type="entry name" value="HNHc"/>
    <property type="match status" value="1"/>
</dbReference>
<dbReference type="OrthoDB" id="489287at2"/>
<gene>
    <name evidence="2" type="ORF">SAMN05216389_10174</name>
</gene>
<keyword evidence="3" id="KW-1185">Reference proteome</keyword>
<accession>A0A1H9Y185</accession>
<name>A0A1H9Y185_9BACI</name>
<organism evidence="2 3">
    <name type="scientific">Oceanobacillus limi</name>
    <dbReference type="NCBI Taxonomy" id="930131"/>
    <lineage>
        <taxon>Bacteria</taxon>
        <taxon>Bacillati</taxon>
        <taxon>Bacillota</taxon>
        <taxon>Bacilli</taxon>
        <taxon>Bacillales</taxon>
        <taxon>Bacillaceae</taxon>
        <taxon>Oceanobacillus</taxon>
    </lineage>
</organism>
<keyword evidence="2" id="KW-0255">Endonuclease</keyword>
<proteinExistence type="predicted"/>
<keyword evidence="2" id="KW-0540">Nuclease</keyword>
<keyword evidence="2" id="KW-0378">Hydrolase</keyword>
<evidence type="ECO:0000259" key="1">
    <source>
        <dbReference type="SMART" id="SM00507"/>
    </source>
</evidence>